<protein>
    <submittedName>
        <fullName evidence="2">Uncharacterized protein</fullName>
    </submittedName>
</protein>
<dbReference type="AlphaFoldDB" id="A0A1V9DA79"/>
<keyword evidence="3" id="KW-1185">Reference proteome</keyword>
<sequence length="83" mass="9512">MTVIRFPDSKTARPPEGAEQTIQAEREDYLPVSRGDNQAVRHFALTLAEKLLKDQELNHVAPMLVDRVVRMLVNESREVLEKN</sequence>
<name>A0A1V9DA79_9GAMM</name>
<evidence type="ECO:0000256" key="1">
    <source>
        <dbReference type="SAM" id="MobiDB-lite"/>
    </source>
</evidence>
<reference evidence="2 3" key="1">
    <citation type="submission" date="2017-02" db="EMBL/GenBank/DDBJ databases">
        <title>Whole genome shotgun sequence of Pantoea agglomerans strain AS1 isolated from a cycad, Zamia floridana in Central Florida, USA.</title>
        <authorList>
            <person name="Lata P."/>
            <person name="Govindarajan S."/>
            <person name="Qi F."/>
            <person name="Li J.-L."/>
            <person name="Maurya S.K."/>
            <person name="Sahoo M.K."/>
        </authorList>
    </citation>
    <scope>NUCLEOTIDE SEQUENCE [LARGE SCALE GENOMIC DNA]</scope>
    <source>
        <strain evidence="2 3">AS1</strain>
    </source>
</reference>
<dbReference type="EMBL" id="MWUE01000033">
    <property type="protein sequence ID" value="OQP30706.1"/>
    <property type="molecule type" value="Genomic_DNA"/>
</dbReference>
<evidence type="ECO:0000313" key="3">
    <source>
        <dbReference type="Proteomes" id="UP000192769"/>
    </source>
</evidence>
<dbReference type="RefSeq" id="WP_081141980.1">
    <property type="nucleotide sequence ID" value="NZ_MWUE01000033.1"/>
</dbReference>
<evidence type="ECO:0000313" key="2">
    <source>
        <dbReference type="EMBL" id="OQP30706.1"/>
    </source>
</evidence>
<accession>A0A1V9DA79</accession>
<organism evidence="2 3">
    <name type="scientific">Pantoea latae</name>
    <dbReference type="NCBI Taxonomy" id="1964541"/>
    <lineage>
        <taxon>Bacteria</taxon>
        <taxon>Pseudomonadati</taxon>
        <taxon>Pseudomonadota</taxon>
        <taxon>Gammaproteobacteria</taxon>
        <taxon>Enterobacterales</taxon>
        <taxon>Erwiniaceae</taxon>
        <taxon>Pantoea</taxon>
    </lineage>
</organism>
<dbReference type="Proteomes" id="UP000192769">
    <property type="component" value="Unassembled WGS sequence"/>
</dbReference>
<proteinExistence type="predicted"/>
<feature type="region of interest" description="Disordered" evidence="1">
    <location>
        <begin position="1"/>
        <end position="20"/>
    </location>
</feature>
<gene>
    <name evidence="2" type="ORF">B2J69_20960</name>
</gene>
<comment type="caution">
    <text evidence="2">The sequence shown here is derived from an EMBL/GenBank/DDBJ whole genome shotgun (WGS) entry which is preliminary data.</text>
</comment>
<dbReference type="OrthoDB" id="9972083at2"/>